<organism evidence="2">
    <name type="scientific">marine sediment metagenome</name>
    <dbReference type="NCBI Taxonomy" id="412755"/>
    <lineage>
        <taxon>unclassified sequences</taxon>
        <taxon>metagenomes</taxon>
        <taxon>ecological metagenomes</taxon>
    </lineage>
</organism>
<protein>
    <recommendedName>
        <fullName evidence="1">Polymerase beta nucleotidyltransferase domain-containing protein</fullName>
    </recommendedName>
</protein>
<dbReference type="Pfam" id="PF18765">
    <property type="entry name" value="Polbeta"/>
    <property type="match status" value="1"/>
</dbReference>
<reference evidence="2" key="1">
    <citation type="journal article" date="2015" name="Nature">
        <title>Complex archaea that bridge the gap between prokaryotes and eukaryotes.</title>
        <authorList>
            <person name="Spang A."/>
            <person name="Saw J.H."/>
            <person name="Jorgensen S.L."/>
            <person name="Zaremba-Niedzwiedzka K."/>
            <person name="Martijn J."/>
            <person name="Lind A.E."/>
            <person name="van Eijk R."/>
            <person name="Schleper C."/>
            <person name="Guy L."/>
            <person name="Ettema T.J."/>
        </authorList>
    </citation>
    <scope>NUCLEOTIDE SEQUENCE</scope>
</reference>
<feature type="non-terminal residue" evidence="2">
    <location>
        <position position="152"/>
    </location>
</feature>
<dbReference type="NCBIfam" id="NF047752">
    <property type="entry name" value="MntA_antitoxin"/>
    <property type="match status" value="1"/>
</dbReference>
<dbReference type="InterPro" id="IPR041633">
    <property type="entry name" value="Polbeta"/>
</dbReference>
<feature type="domain" description="Polymerase beta nucleotidyltransferase" evidence="1">
    <location>
        <begin position="18"/>
        <end position="110"/>
    </location>
</feature>
<dbReference type="PANTHER" id="PTHR43852:SF3">
    <property type="entry name" value="NUCLEOTIDYLTRANSFERASE"/>
    <property type="match status" value="1"/>
</dbReference>
<dbReference type="SUPFAM" id="SSF81301">
    <property type="entry name" value="Nucleotidyltransferase"/>
    <property type="match status" value="1"/>
</dbReference>
<dbReference type="InterPro" id="IPR052930">
    <property type="entry name" value="TA_antitoxin_MntA"/>
</dbReference>
<dbReference type="EMBL" id="LAZR01063807">
    <property type="protein sequence ID" value="KKK58779.1"/>
    <property type="molecule type" value="Genomic_DNA"/>
</dbReference>
<dbReference type="AlphaFoldDB" id="A0A0F8YXK2"/>
<proteinExistence type="predicted"/>
<gene>
    <name evidence="2" type="ORF">LCGC14_3040980</name>
</gene>
<dbReference type="PANTHER" id="PTHR43852">
    <property type="entry name" value="NUCLEOTIDYLTRANSFERASE"/>
    <property type="match status" value="1"/>
</dbReference>
<dbReference type="Gene3D" id="3.30.460.10">
    <property type="entry name" value="Beta Polymerase, domain 2"/>
    <property type="match status" value="1"/>
</dbReference>
<sequence length="152" mass="18282">MERERHRIISRAELERIINIVFNNRDEILLCYLYGSYESGNRSEFSDIDLGILLDRTFKKPYLYLVDLSLEIEKEFGNKIEVDLNILNDATPRFLYNIIKNGRNIHSKDEILRHEFEIRILYDYLEIKPILDIYDKMTIMDVLKDKSKSRFN</sequence>
<dbReference type="InterPro" id="IPR043519">
    <property type="entry name" value="NT_sf"/>
</dbReference>
<accession>A0A0F8YXK2</accession>
<dbReference type="CDD" id="cd05403">
    <property type="entry name" value="NT_KNTase_like"/>
    <property type="match status" value="1"/>
</dbReference>
<evidence type="ECO:0000259" key="1">
    <source>
        <dbReference type="Pfam" id="PF18765"/>
    </source>
</evidence>
<evidence type="ECO:0000313" key="2">
    <source>
        <dbReference type="EMBL" id="KKK58779.1"/>
    </source>
</evidence>
<comment type="caution">
    <text evidence="2">The sequence shown here is derived from an EMBL/GenBank/DDBJ whole genome shotgun (WGS) entry which is preliminary data.</text>
</comment>
<name>A0A0F8YXK2_9ZZZZ</name>